<organism evidence="4 6">
    <name type="scientific">Pectobacterium carotovorum subsp. carotovorum</name>
    <name type="common">Erwinia carotovora subsp. carotovora</name>
    <dbReference type="NCBI Taxonomy" id="555"/>
    <lineage>
        <taxon>Bacteria</taxon>
        <taxon>Pseudomonadati</taxon>
        <taxon>Pseudomonadota</taxon>
        <taxon>Gammaproteobacteria</taxon>
        <taxon>Enterobacterales</taxon>
        <taxon>Pectobacteriaceae</taxon>
        <taxon>Pectobacterium</taxon>
    </lineage>
</organism>
<dbReference type="Pfam" id="PF01266">
    <property type="entry name" value="DAO"/>
    <property type="match status" value="1"/>
</dbReference>
<protein>
    <recommendedName>
        <fullName evidence="2">FAD dependent oxidoreductase domain-containing protein</fullName>
    </recommendedName>
</protein>
<dbReference type="PANTHER" id="PTHR13847">
    <property type="entry name" value="SARCOSINE DEHYDROGENASE-RELATED"/>
    <property type="match status" value="1"/>
</dbReference>
<dbReference type="Gene3D" id="3.50.50.60">
    <property type="entry name" value="FAD/NAD(P)-binding domain"/>
    <property type="match status" value="1"/>
</dbReference>
<reference evidence="4" key="2">
    <citation type="submission" date="2023-02" db="EMBL/GenBank/DDBJ databases">
        <title>Pectobacterium carotovorum subsp. carotovorum NBRC 12380.</title>
        <authorList>
            <person name="Ichikawa N."/>
            <person name="Sato H."/>
            <person name="Tonouchi N."/>
        </authorList>
    </citation>
    <scope>NUCLEOTIDE SEQUENCE</scope>
    <source>
        <strain evidence="4">NBRC 12380</strain>
    </source>
</reference>
<evidence type="ECO:0000313" key="4">
    <source>
        <dbReference type="EMBL" id="GLV71491.1"/>
    </source>
</evidence>
<evidence type="ECO:0000256" key="1">
    <source>
        <dbReference type="ARBA" id="ARBA00023002"/>
    </source>
</evidence>
<accession>A0AAI9L3F1</accession>
<gene>
    <name evidence="4" type="ORF">Pcaca03_39350</name>
    <name evidence="3" type="ORF">SOASR016_38530</name>
</gene>
<dbReference type="PANTHER" id="PTHR13847:SF281">
    <property type="entry name" value="FAD DEPENDENT OXIDOREDUCTASE DOMAIN-CONTAINING PROTEIN"/>
    <property type="match status" value="1"/>
</dbReference>
<dbReference type="EMBL" id="BRLF01000012">
    <property type="protein sequence ID" value="GKX49101.1"/>
    <property type="molecule type" value="Genomic_DNA"/>
</dbReference>
<dbReference type="Proteomes" id="UP001058167">
    <property type="component" value="Unassembled WGS sequence"/>
</dbReference>
<dbReference type="EMBL" id="BSRL01000012">
    <property type="protein sequence ID" value="GLV71491.1"/>
    <property type="molecule type" value="Genomic_DNA"/>
</dbReference>
<name>A0AAI9L3F1_PECCC</name>
<feature type="domain" description="FAD dependent oxidoreductase" evidence="2">
    <location>
        <begin position="53"/>
        <end position="409"/>
    </location>
</feature>
<dbReference type="GO" id="GO:0016491">
    <property type="term" value="F:oxidoreductase activity"/>
    <property type="evidence" value="ECO:0007669"/>
    <property type="project" value="UniProtKB-KW"/>
</dbReference>
<evidence type="ECO:0000313" key="3">
    <source>
        <dbReference type="EMBL" id="GKX49101.1"/>
    </source>
</evidence>
<evidence type="ECO:0000259" key="2">
    <source>
        <dbReference type="Pfam" id="PF01266"/>
    </source>
</evidence>
<reference evidence="3" key="1">
    <citation type="submission" date="2022-06" db="EMBL/GenBank/DDBJ databases">
        <title>Draft genome sequences of Pectobacterium carotovorum subsp. carotovorum str. NBRC12380.</title>
        <authorList>
            <person name="Wakabayashi Y."/>
            <person name="Kojima K."/>
        </authorList>
    </citation>
    <scope>NUCLEOTIDE SEQUENCE</scope>
    <source>
        <strain evidence="3">NBRC 12380</strain>
    </source>
</reference>
<dbReference type="GO" id="GO:0005737">
    <property type="term" value="C:cytoplasm"/>
    <property type="evidence" value="ECO:0007669"/>
    <property type="project" value="TreeGrafter"/>
</dbReference>
<dbReference type="AlphaFoldDB" id="A0AAI9L3F1"/>
<dbReference type="InterPro" id="IPR006076">
    <property type="entry name" value="FAD-dep_OxRdtase"/>
</dbReference>
<dbReference type="SUPFAM" id="SSF51905">
    <property type="entry name" value="FAD/NAD(P)-binding domain"/>
    <property type="match status" value="1"/>
</dbReference>
<dbReference type="Gene3D" id="3.30.9.10">
    <property type="entry name" value="D-Amino Acid Oxidase, subunit A, domain 2"/>
    <property type="match status" value="1"/>
</dbReference>
<keyword evidence="1" id="KW-0560">Oxidoreductase</keyword>
<dbReference type="Proteomes" id="UP001165145">
    <property type="component" value="Unassembled WGS sequence"/>
</dbReference>
<comment type="caution">
    <text evidence="4">The sequence shown here is derived from an EMBL/GenBank/DDBJ whole genome shotgun (WGS) entry which is preliminary data.</text>
</comment>
<dbReference type="InterPro" id="IPR036188">
    <property type="entry name" value="FAD/NAD-bd_sf"/>
</dbReference>
<proteinExistence type="predicted"/>
<evidence type="ECO:0000313" key="5">
    <source>
        <dbReference type="Proteomes" id="UP001058167"/>
    </source>
</evidence>
<keyword evidence="5" id="KW-1185">Reference proteome</keyword>
<evidence type="ECO:0000313" key="6">
    <source>
        <dbReference type="Proteomes" id="UP001165145"/>
    </source>
</evidence>
<sequence length="455" mass="49870">MRIVSLLVQPVLFKAYTIVKIKHLPFDQNRNGWSADLVDKPNYPQQRGKTTADWLVIGAGYAGIAFAQRLAEQRPDKHIILLDAGEIGDNASGRNSGFVIDLPHNIGSSTAELEKAAAYRRLLQSGVAHLKEKVDRHAIACDWSVAGKYHCAVSSTFNGLIDTYVRELNDLGEPYQVVEKDELARRLGTSFYHRAVYTPNCILLNPAALVVGLVANLPKNVTVYAHSPALNIETGSRIRVETPYGEIQADKLMMAINGAARGLPLFNGRVFAVATFATLTEPLNAEQIARMGDMPDWGLTPVNALASATLRYTRDHRFLIREHVKFTPELVNSAVETGRHARRHAAIFARMFPQLSDVKMAHTWSGLISVTRNGAPIWGQLSDNVYASAGCNGAGLSKQTAAGHILADLALGEDNPLIGDMQSLGQANYLPPRPFLDVGVNGYLTSERWKARSER</sequence>